<sequence>MLANTNYSLHYDTHTYLAIALTQSSSLLADPSKIHPDLKHIGPAGALPDVHVFSVPKPTWEHSSAVIIHALHQTDGVLRVDVQEPRTRAKRGEPDLPVALASRRRFIDDPKDVHDL</sequence>
<dbReference type="EMBL" id="JAGFNK010000013">
    <property type="protein sequence ID" value="KAI9512098.1"/>
    <property type="molecule type" value="Genomic_DNA"/>
</dbReference>
<organism evidence="1 2">
    <name type="scientific">Russula earlei</name>
    <dbReference type="NCBI Taxonomy" id="71964"/>
    <lineage>
        <taxon>Eukaryota</taxon>
        <taxon>Fungi</taxon>
        <taxon>Dikarya</taxon>
        <taxon>Basidiomycota</taxon>
        <taxon>Agaricomycotina</taxon>
        <taxon>Agaricomycetes</taxon>
        <taxon>Russulales</taxon>
        <taxon>Russulaceae</taxon>
        <taxon>Russula</taxon>
    </lineage>
</organism>
<dbReference type="Proteomes" id="UP001207468">
    <property type="component" value="Unassembled WGS sequence"/>
</dbReference>
<gene>
    <name evidence="1" type="ORF">F5148DRAFT_974135</name>
</gene>
<keyword evidence="2" id="KW-1185">Reference proteome</keyword>
<accession>A0ACC0UKC1</accession>
<evidence type="ECO:0000313" key="1">
    <source>
        <dbReference type="EMBL" id="KAI9512098.1"/>
    </source>
</evidence>
<reference evidence="1" key="1">
    <citation type="submission" date="2021-03" db="EMBL/GenBank/DDBJ databases">
        <title>Evolutionary priming and transition to the ectomycorrhizal habit in an iconic lineage of mushroom-forming fungi: is preadaptation a requirement?</title>
        <authorList>
            <consortium name="DOE Joint Genome Institute"/>
            <person name="Looney B.P."/>
            <person name="Miyauchi S."/>
            <person name="Morin E."/>
            <person name="Drula E."/>
            <person name="Courty P.E."/>
            <person name="Chicoki N."/>
            <person name="Fauchery L."/>
            <person name="Kohler A."/>
            <person name="Kuo A."/>
            <person name="LaButti K."/>
            <person name="Pangilinan J."/>
            <person name="Lipzen A."/>
            <person name="Riley R."/>
            <person name="Andreopoulos W."/>
            <person name="He G."/>
            <person name="Johnson J."/>
            <person name="Barry K.W."/>
            <person name="Grigoriev I.V."/>
            <person name="Nagy L."/>
            <person name="Hibbett D."/>
            <person name="Henrissat B."/>
            <person name="Matheny P.B."/>
            <person name="Labbe J."/>
            <person name="Martin A.F."/>
        </authorList>
    </citation>
    <scope>NUCLEOTIDE SEQUENCE</scope>
    <source>
        <strain evidence="1">BPL698</strain>
    </source>
</reference>
<protein>
    <submittedName>
        <fullName evidence="1">Uncharacterized protein</fullName>
    </submittedName>
</protein>
<evidence type="ECO:0000313" key="2">
    <source>
        <dbReference type="Proteomes" id="UP001207468"/>
    </source>
</evidence>
<proteinExistence type="predicted"/>
<name>A0ACC0UKC1_9AGAM</name>
<comment type="caution">
    <text evidence="1">The sequence shown here is derived from an EMBL/GenBank/DDBJ whole genome shotgun (WGS) entry which is preliminary data.</text>
</comment>